<dbReference type="CDD" id="cd00200">
    <property type="entry name" value="WD40"/>
    <property type="match status" value="2"/>
</dbReference>
<sequence>GHADWVRSVRWTQDGGQVLSGSDDGAARVWDEYMKIFDAKTGKLVANLKGHEGTVICLAWTADGTTLISGSNNHSIRMWNTTTWQQINVLTGHTNTVYDITISPNGRILASASFDGTARLWDLENGQPISSPLQHAGNVIVWCASFSTDGRLLATGCYDKNAYIWDIPIILREAGHTKVIQGVIHLPGGQRIMTCSDDGSLQIWNLKSGERIGSDWRDGASEVYVVALSPDGKQVVSGSADDAVRLWDIDTGKVVTKWTGHAGHVRSVRWTQDGGRVLSASFGGTAMVWDVERGETILVIKTWLNLESAIYSPDETMIATGGFNSEKEYIKIFDEKTGKLVTNLKGHTWTVYCLAWTVDGTTLISGSFDESIRTWNTTTWQQINVLTAHTNCVYGIAISPNGRILASASWDRTARLWNLENGKPISSPLQHSNWVRCASFSTDGKLLTTGCDDNNAYTWDIPTILREAGLDDLLLNPNVSLPFLISLPTEDAHPRTVTSPYSRYAIGLYIYLVDSKLMYPRQMLHNDRVSGAGATILIPIDYPQVFSTTQLIILPYVICISSYFFLTSVFSAL</sequence>
<name>A0A1B7N9A0_9AGAM</name>
<dbReference type="SUPFAM" id="SSF50978">
    <property type="entry name" value="WD40 repeat-like"/>
    <property type="match status" value="1"/>
</dbReference>
<feature type="repeat" description="WD" evidence="3">
    <location>
        <begin position="90"/>
        <end position="131"/>
    </location>
</feature>
<dbReference type="Pfam" id="PF00400">
    <property type="entry name" value="WD40"/>
    <property type="match status" value="10"/>
</dbReference>
<evidence type="ECO:0000256" key="2">
    <source>
        <dbReference type="ARBA" id="ARBA00022737"/>
    </source>
</evidence>
<evidence type="ECO:0000256" key="3">
    <source>
        <dbReference type="PROSITE-ProRule" id="PRU00221"/>
    </source>
</evidence>
<keyword evidence="1 3" id="KW-0853">WD repeat</keyword>
<feature type="repeat" description="WD" evidence="3">
    <location>
        <begin position="173"/>
        <end position="214"/>
    </location>
</feature>
<proteinExistence type="predicted"/>
<accession>A0A1B7N9A0</accession>
<dbReference type="Proteomes" id="UP000092154">
    <property type="component" value="Unassembled WGS sequence"/>
</dbReference>
<feature type="repeat" description="WD" evidence="3">
    <location>
        <begin position="1"/>
        <end position="31"/>
    </location>
</feature>
<feature type="repeat" description="WD" evidence="3">
    <location>
        <begin position="258"/>
        <end position="299"/>
    </location>
</feature>
<dbReference type="SUPFAM" id="SSF50998">
    <property type="entry name" value="Quinoprotein alcohol dehydrogenase-like"/>
    <property type="match status" value="1"/>
</dbReference>
<dbReference type="PROSITE" id="PS50082">
    <property type="entry name" value="WD_REPEATS_2"/>
    <property type="match status" value="10"/>
</dbReference>
<evidence type="ECO:0000313" key="5">
    <source>
        <dbReference type="EMBL" id="OAX41433.1"/>
    </source>
</evidence>
<dbReference type="PANTHER" id="PTHR19879">
    <property type="entry name" value="TRANSCRIPTION INITIATION FACTOR TFIID"/>
    <property type="match status" value="1"/>
</dbReference>
<feature type="transmembrane region" description="Helical" evidence="4">
    <location>
        <begin position="553"/>
        <end position="572"/>
    </location>
</feature>
<dbReference type="EMBL" id="KV448180">
    <property type="protein sequence ID" value="OAX41433.1"/>
    <property type="molecule type" value="Genomic_DNA"/>
</dbReference>
<dbReference type="PROSITE" id="PS00678">
    <property type="entry name" value="WD_REPEATS_1"/>
    <property type="match status" value="8"/>
</dbReference>
<dbReference type="InterPro" id="IPR015943">
    <property type="entry name" value="WD40/YVTN_repeat-like_dom_sf"/>
</dbReference>
<dbReference type="PANTHER" id="PTHR19879:SF9">
    <property type="entry name" value="TRANSCRIPTION INITIATION FACTOR TFIID SUBUNIT 5"/>
    <property type="match status" value="1"/>
</dbReference>
<keyword evidence="6" id="KW-1185">Reference proteome</keyword>
<evidence type="ECO:0000256" key="1">
    <source>
        <dbReference type="ARBA" id="ARBA00022574"/>
    </source>
</evidence>
<protein>
    <submittedName>
        <fullName evidence="5">WD40 repeat-like protein</fullName>
    </submittedName>
</protein>
<dbReference type="SMART" id="SM00320">
    <property type="entry name" value="WD40"/>
    <property type="match status" value="11"/>
</dbReference>
<feature type="repeat" description="WD" evidence="3">
    <location>
        <begin position="386"/>
        <end position="427"/>
    </location>
</feature>
<dbReference type="InterPro" id="IPR001680">
    <property type="entry name" value="WD40_rpt"/>
</dbReference>
<dbReference type="InterPro" id="IPR019775">
    <property type="entry name" value="WD40_repeat_CS"/>
</dbReference>
<dbReference type="InterPro" id="IPR036322">
    <property type="entry name" value="WD40_repeat_dom_sf"/>
</dbReference>
<dbReference type="InterPro" id="IPR011047">
    <property type="entry name" value="Quinoprotein_ADH-like_sf"/>
</dbReference>
<reference evidence="5 6" key="1">
    <citation type="submission" date="2016-06" db="EMBL/GenBank/DDBJ databases">
        <title>Comparative genomics of the ectomycorrhizal sister species Rhizopogon vinicolor and Rhizopogon vesiculosus (Basidiomycota: Boletales) reveals a divergence of the mating type B locus.</title>
        <authorList>
            <consortium name="DOE Joint Genome Institute"/>
            <person name="Mujic A.B."/>
            <person name="Kuo A."/>
            <person name="Tritt A."/>
            <person name="Lipzen A."/>
            <person name="Chen C."/>
            <person name="Johnson J."/>
            <person name="Sharma A."/>
            <person name="Barry K."/>
            <person name="Grigoriev I.V."/>
            <person name="Spatafora J.W."/>
        </authorList>
    </citation>
    <scope>NUCLEOTIDE SEQUENCE [LARGE SCALE GENOMIC DNA]</scope>
    <source>
        <strain evidence="5 6">AM-OR11-026</strain>
    </source>
</reference>
<keyword evidence="4" id="KW-1133">Transmembrane helix</keyword>
<feature type="repeat" description="WD" evidence="3">
    <location>
        <begin position="428"/>
        <end position="461"/>
    </location>
</feature>
<dbReference type="OrthoDB" id="538223at2759"/>
<dbReference type="PRINTS" id="PR00320">
    <property type="entry name" value="GPROTEINBRPT"/>
</dbReference>
<feature type="repeat" description="WD" evidence="3">
    <location>
        <begin position="216"/>
        <end position="257"/>
    </location>
</feature>
<evidence type="ECO:0000256" key="4">
    <source>
        <dbReference type="SAM" id="Phobius"/>
    </source>
</evidence>
<gene>
    <name evidence="5" type="ORF">K503DRAFT_685409</name>
</gene>
<dbReference type="Gene3D" id="2.130.10.10">
    <property type="entry name" value="YVTN repeat-like/Quinoprotein amine dehydrogenase"/>
    <property type="match status" value="4"/>
</dbReference>
<dbReference type="InterPro" id="IPR020472">
    <property type="entry name" value="WD40_PAC1"/>
</dbReference>
<dbReference type="InParanoid" id="A0A1B7N9A0"/>
<feature type="repeat" description="WD" evidence="3">
    <location>
        <begin position="48"/>
        <end position="89"/>
    </location>
</feature>
<feature type="repeat" description="WD" evidence="3">
    <location>
        <begin position="141"/>
        <end position="167"/>
    </location>
</feature>
<organism evidence="5 6">
    <name type="scientific">Rhizopogon vinicolor AM-OR11-026</name>
    <dbReference type="NCBI Taxonomy" id="1314800"/>
    <lineage>
        <taxon>Eukaryota</taxon>
        <taxon>Fungi</taxon>
        <taxon>Dikarya</taxon>
        <taxon>Basidiomycota</taxon>
        <taxon>Agaricomycotina</taxon>
        <taxon>Agaricomycetes</taxon>
        <taxon>Agaricomycetidae</taxon>
        <taxon>Boletales</taxon>
        <taxon>Suillineae</taxon>
        <taxon>Rhizopogonaceae</taxon>
        <taxon>Rhizopogon</taxon>
    </lineage>
</organism>
<dbReference type="PROSITE" id="PS50294">
    <property type="entry name" value="WD_REPEATS_REGION"/>
    <property type="match status" value="9"/>
</dbReference>
<dbReference type="STRING" id="1314800.A0A1B7N9A0"/>
<feature type="repeat" description="WD" evidence="3">
    <location>
        <begin position="344"/>
        <end position="385"/>
    </location>
</feature>
<keyword evidence="4" id="KW-0812">Transmembrane</keyword>
<evidence type="ECO:0000313" key="6">
    <source>
        <dbReference type="Proteomes" id="UP000092154"/>
    </source>
</evidence>
<dbReference type="AlphaFoldDB" id="A0A1B7N9A0"/>
<feature type="non-terminal residue" evidence="5">
    <location>
        <position position="1"/>
    </location>
</feature>
<keyword evidence="2" id="KW-0677">Repeat</keyword>
<keyword evidence="4" id="KW-0472">Membrane</keyword>